<dbReference type="Proteomes" id="UP000325313">
    <property type="component" value="Unassembled WGS sequence"/>
</dbReference>
<evidence type="ECO:0000313" key="3">
    <source>
        <dbReference type="Proteomes" id="UP000324748"/>
    </source>
</evidence>
<gene>
    <name evidence="1" type="ORF">PGT21_031388</name>
    <name evidence="2" type="ORF">PGTUg99_025458</name>
</gene>
<dbReference type="Proteomes" id="UP000324748">
    <property type="component" value="Unassembled WGS sequence"/>
</dbReference>
<comment type="caution">
    <text evidence="2">The sequence shown here is derived from an EMBL/GenBank/DDBJ whole genome shotgun (WGS) entry which is preliminary data.</text>
</comment>
<dbReference type="EMBL" id="VDEP01000305">
    <property type="protein sequence ID" value="KAA1109277.1"/>
    <property type="molecule type" value="Genomic_DNA"/>
</dbReference>
<keyword evidence="3" id="KW-1185">Reference proteome</keyword>
<dbReference type="AlphaFoldDB" id="A0A5B0Q803"/>
<evidence type="ECO:0000313" key="1">
    <source>
        <dbReference type="EMBL" id="KAA1106229.1"/>
    </source>
</evidence>
<organism evidence="2 4">
    <name type="scientific">Puccinia graminis f. sp. tritici</name>
    <dbReference type="NCBI Taxonomy" id="56615"/>
    <lineage>
        <taxon>Eukaryota</taxon>
        <taxon>Fungi</taxon>
        <taxon>Dikarya</taxon>
        <taxon>Basidiomycota</taxon>
        <taxon>Pucciniomycotina</taxon>
        <taxon>Pucciniomycetes</taxon>
        <taxon>Pucciniales</taxon>
        <taxon>Pucciniaceae</taxon>
        <taxon>Puccinia</taxon>
    </lineage>
</organism>
<reference evidence="3 4" key="1">
    <citation type="submission" date="2019-05" db="EMBL/GenBank/DDBJ databases">
        <title>Emergence of the Ug99 lineage of the wheat stem rust pathogen through somatic hybridization.</title>
        <authorList>
            <person name="Li F."/>
            <person name="Upadhyaya N.M."/>
            <person name="Sperschneider J."/>
            <person name="Matny O."/>
            <person name="Nguyen-Phuc H."/>
            <person name="Mago R."/>
            <person name="Raley C."/>
            <person name="Miller M.E."/>
            <person name="Silverstein K.A.T."/>
            <person name="Henningsen E."/>
            <person name="Hirsch C.D."/>
            <person name="Visser B."/>
            <person name="Pretorius Z.A."/>
            <person name="Steffenson B.J."/>
            <person name="Schwessinger B."/>
            <person name="Dodds P.N."/>
            <person name="Figueroa M."/>
        </authorList>
    </citation>
    <scope>NUCLEOTIDE SEQUENCE [LARGE SCALE GENOMIC DNA]</scope>
    <source>
        <strain evidence="1">21-0</strain>
        <strain evidence="2 4">Ug99</strain>
    </source>
</reference>
<proteinExistence type="predicted"/>
<evidence type="ECO:0000313" key="4">
    <source>
        <dbReference type="Proteomes" id="UP000325313"/>
    </source>
</evidence>
<protein>
    <submittedName>
        <fullName evidence="2">Uncharacterized protein</fullName>
    </submittedName>
</protein>
<name>A0A5B0Q803_PUCGR</name>
<evidence type="ECO:0000313" key="2">
    <source>
        <dbReference type="EMBL" id="KAA1109277.1"/>
    </source>
</evidence>
<sequence length="108" mass="12544">MSYPTPPTNPPINCFISFISPSCYFHPYNNNHIFLLSYYIHYLQLKIFYSQLFGQSWRRSKSLDLKFLRPMRIVNHLFASYKELLFPIGSPHATPFVLGAVPSIGLKS</sequence>
<dbReference type="EMBL" id="VSWC01000040">
    <property type="protein sequence ID" value="KAA1106229.1"/>
    <property type="molecule type" value="Genomic_DNA"/>
</dbReference>
<accession>A0A5B0Q803</accession>